<proteinExistence type="predicted"/>
<evidence type="ECO:0000313" key="2">
    <source>
        <dbReference type="Proteomes" id="UP001597283"/>
    </source>
</evidence>
<dbReference type="EMBL" id="JBHUFC010000018">
    <property type="protein sequence ID" value="MFD1789303.1"/>
    <property type="molecule type" value="Genomic_DNA"/>
</dbReference>
<reference evidence="2" key="1">
    <citation type="journal article" date="2019" name="Int. J. Syst. Evol. Microbiol.">
        <title>The Global Catalogue of Microorganisms (GCM) 10K type strain sequencing project: providing services to taxonomists for standard genome sequencing and annotation.</title>
        <authorList>
            <consortium name="The Broad Institute Genomics Platform"/>
            <consortium name="The Broad Institute Genome Sequencing Center for Infectious Disease"/>
            <person name="Wu L."/>
            <person name="Ma J."/>
        </authorList>
    </citation>
    <scope>NUCLEOTIDE SEQUENCE [LARGE SCALE GENOMIC DNA]</scope>
    <source>
        <strain evidence="2">Q85</strain>
    </source>
</reference>
<keyword evidence="2" id="KW-1185">Reference proteome</keyword>
<name>A0ABW4NGM8_9SPHN</name>
<gene>
    <name evidence="1" type="ORF">ACFSC3_17250</name>
</gene>
<sequence>MTFRIVGRKLHLVVRLFSLFLIALAALGLSGQSTAMAMAPLSITAPPMAAVTEMNCSEMPEAGSHEKAPCKGMTPQCIAQMGCMPPAALEPDLITTGKPRLYRPLHAPTSAARLYGRSYGPLPEPPSILI</sequence>
<organism evidence="1 2">
    <name type="scientific">Sphingomonas floccifaciens</name>
    <dbReference type="NCBI Taxonomy" id="1844115"/>
    <lineage>
        <taxon>Bacteria</taxon>
        <taxon>Pseudomonadati</taxon>
        <taxon>Pseudomonadota</taxon>
        <taxon>Alphaproteobacteria</taxon>
        <taxon>Sphingomonadales</taxon>
        <taxon>Sphingomonadaceae</taxon>
        <taxon>Sphingomonas</taxon>
    </lineage>
</organism>
<dbReference type="Proteomes" id="UP001597283">
    <property type="component" value="Unassembled WGS sequence"/>
</dbReference>
<protein>
    <submittedName>
        <fullName evidence="1">Uncharacterized protein</fullName>
    </submittedName>
</protein>
<accession>A0ABW4NGM8</accession>
<comment type="caution">
    <text evidence="1">The sequence shown here is derived from an EMBL/GenBank/DDBJ whole genome shotgun (WGS) entry which is preliminary data.</text>
</comment>
<evidence type="ECO:0000313" key="1">
    <source>
        <dbReference type="EMBL" id="MFD1789303.1"/>
    </source>
</evidence>